<feature type="binding site" evidence="12">
    <location>
        <position position="254"/>
    </location>
    <ligand>
        <name>substrate</name>
    </ligand>
</feature>
<dbReference type="InterPro" id="IPR005959">
    <property type="entry name" value="Fumarylacetoacetase"/>
</dbReference>
<evidence type="ECO:0000256" key="11">
    <source>
        <dbReference type="PIRSR" id="PIRSR605959-1"/>
    </source>
</evidence>
<dbReference type="Pfam" id="PF09298">
    <property type="entry name" value="FAA_hydrolase_N"/>
    <property type="match status" value="1"/>
</dbReference>
<dbReference type="GO" id="GO:0046872">
    <property type="term" value="F:metal ion binding"/>
    <property type="evidence" value="ECO:0007669"/>
    <property type="project" value="UniProtKB-KW"/>
</dbReference>
<feature type="binding site" evidence="13">
    <location>
        <position position="267"/>
    </location>
    <ligand>
        <name>Mg(2+)</name>
        <dbReference type="ChEBI" id="CHEBI:18420"/>
    </ligand>
</feature>
<dbReference type="Pfam" id="PF01557">
    <property type="entry name" value="FAA_hydrolase"/>
    <property type="match status" value="1"/>
</dbReference>
<dbReference type="EMBL" id="FNYQ01000007">
    <property type="protein sequence ID" value="SEI52296.1"/>
    <property type="molecule type" value="Genomic_DNA"/>
</dbReference>
<keyword evidence="6 16" id="KW-0378">Hydrolase</keyword>
<evidence type="ECO:0000256" key="8">
    <source>
        <dbReference type="ARBA" id="ARBA00022842"/>
    </source>
</evidence>
<dbReference type="SUPFAM" id="SSF56529">
    <property type="entry name" value="FAH"/>
    <property type="match status" value="1"/>
</dbReference>
<feature type="binding site" evidence="13">
    <location>
        <position position="141"/>
    </location>
    <ligand>
        <name>Ca(2+)</name>
        <dbReference type="ChEBI" id="CHEBI:29108"/>
    </ligand>
</feature>
<comment type="pathway">
    <text evidence="3">Amino-acid degradation; L-phenylalanine degradation; acetoacetate and fumarate from L-phenylalanine: step 6/6.</text>
</comment>
<dbReference type="GO" id="GO:1902000">
    <property type="term" value="P:homogentisate catabolic process"/>
    <property type="evidence" value="ECO:0007669"/>
    <property type="project" value="TreeGrafter"/>
</dbReference>
<dbReference type="OrthoDB" id="3766879at2"/>
<dbReference type="PANTHER" id="PTHR43069:SF2">
    <property type="entry name" value="FUMARYLACETOACETASE"/>
    <property type="match status" value="1"/>
</dbReference>
<feature type="binding site" evidence="12">
    <location>
        <position position="373"/>
    </location>
    <ligand>
        <name>substrate</name>
    </ligand>
</feature>
<gene>
    <name evidence="16" type="ORF">SAMN04244572_00680</name>
</gene>
<proteinExistence type="predicted"/>
<feature type="binding site" evidence="13">
    <location>
        <position position="215"/>
    </location>
    <ligand>
        <name>Ca(2+)</name>
        <dbReference type="ChEBI" id="CHEBI:29108"/>
    </ligand>
</feature>
<protein>
    <recommendedName>
        <fullName evidence="4">fumarylacetoacetase</fullName>
        <ecNumber evidence="4">3.7.1.2</ecNumber>
    </recommendedName>
</protein>
<evidence type="ECO:0000256" key="10">
    <source>
        <dbReference type="ARBA" id="ARBA00023232"/>
    </source>
</evidence>
<dbReference type="AlphaFoldDB" id="A0A1H6RCT7"/>
<evidence type="ECO:0000313" key="17">
    <source>
        <dbReference type="Proteomes" id="UP000199250"/>
    </source>
</evidence>
<dbReference type="InterPro" id="IPR036462">
    <property type="entry name" value="Fumarylacetoacetase_N_sf"/>
</dbReference>
<keyword evidence="5 13" id="KW-0479">Metal-binding</keyword>
<evidence type="ECO:0000256" key="2">
    <source>
        <dbReference type="ARBA" id="ARBA00001946"/>
    </source>
</evidence>
<dbReference type="GO" id="GO:0004334">
    <property type="term" value="F:fumarylacetoacetase activity"/>
    <property type="evidence" value="ECO:0007669"/>
    <property type="project" value="UniProtKB-EC"/>
</dbReference>
<evidence type="ECO:0000259" key="14">
    <source>
        <dbReference type="Pfam" id="PF01557"/>
    </source>
</evidence>
<keyword evidence="8 13" id="KW-0460">Magnesium</keyword>
<dbReference type="PANTHER" id="PTHR43069">
    <property type="entry name" value="FUMARYLACETOACETASE"/>
    <property type="match status" value="1"/>
</dbReference>
<evidence type="ECO:0000256" key="13">
    <source>
        <dbReference type="PIRSR" id="PIRSR605959-3"/>
    </source>
</evidence>
<dbReference type="Gene3D" id="2.30.30.230">
    <property type="entry name" value="Fumarylacetoacetase, N-terminal domain"/>
    <property type="match status" value="1"/>
</dbReference>
<dbReference type="InterPro" id="IPR015377">
    <property type="entry name" value="Fumarylacetoacetase_N"/>
</dbReference>
<evidence type="ECO:0000313" key="16">
    <source>
        <dbReference type="EMBL" id="SEI52296.1"/>
    </source>
</evidence>
<dbReference type="UniPathway" id="UPA00139">
    <property type="reaction ID" value="UER00341"/>
</dbReference>
<dbReference type="InterPro" id="IPR036663">
    <property type="entry name" value="Fumarylacetoacetase_C_sf"/>
</dbReference>
<feature type="binding site" evidence="12">
    <location>
        <position position="258"/>
    </location>
    <ligand>
        <name>substrate</name>
    </ligand>
</feature>
<organism evidence="16 17">
    <name type="scientific">Azotobacter beijerinckii</name>
    <dbReference type="NCBI Taxonomy" id="170623"/>
    <lineage>
        <taxon>Bacteria</taxon>
        <taxon>Pseudomonadati</taxon>
        <taxon>Pseudomonadota</taxon>
        <taxon>Gammaproteobacteria</taxon>
        <taxon>Pseudomonadales</taxon>
        <taxon>Pseudomonadaceae</taxon>
        <taxon>Azotobacter</taxon>
    </lineage>
</organism>
<evidence type="ECO:0000256" key="6">
    <source>
        <dbReference type="ARBA" id="ARBA00022801"/>
    </source>
</evidence>
<sequence length="444" mass="47741">MNNAPLLDATHDPALHSWVASANDAATDFPIQNLPYGRFRRAGSDEPWRIGVAIGDRILDLARAAAAGGWSGEVQAALAPLAAGDLNAFMAQGPDVRRRVRAELSAALSAGSPRQADLAGALLPQAAAEYDLPCRINDYTDFYTGIHHATMVGSLFRPDNPLLPNYKWIPIGYHGRSSSIGVSGQSFHRPRGQVKAPDAERPEFVPCRRLDYELELGVLVGRANALGEPVPMDAAEDHLFGAVLLNDWSARDIQAWEYQPLGPFLAKNFASTISPWVVTLDALAPFRAPFVRPAGDPQPLPYLDSAFNRDSGALDLRFEVLLQTAAMRERGEAPHKLMESNFRDAYWTMAQMLAHHTVGGCNLQPGDLLGSGTQSGPAPGEGGSLLELTLGGKQSLTLPGGETRTFLADGDTVILRGHCEREGARRIGFGDCAGTVLPAREVRA</sequence>
<evidence type="ECO:0000256" key="9">
    <source>
        <dbReference type="ARBA" id="ARBA00022878"/>
    </source>
</evidence>
<dbReference type="InterPro" id="IPR011234">
    <property type="entry name" value="Fumarylacetoacetase-like_C"/>
</dbReference>
<comment type="cofactor">
    <cofactor evidence="1 13">
        <name>Ca(2+)</name>
        <dbReference type="ChEBI" id="CHEBI:29108"/>
    </cofactor>
</comment>
<dbReference type="GO" id="GO:0006572">
    <property type="term" value="P:L-tyrosine catabolic process"/>
    <property type="evidence" value="ECO:0007669"/>
    <property type="project" value="UniProtKB-KW"/>
</dbReference>
<feature type="domain" description="Fumarylacetoacetase N-terminal" evidence="15">
    <location>
        <begin position="32"/>
        <end position="133"/>
    </location>
</feature>
<dbReference type="RefSeq" id="WP_090729962.1">
    <property type="nucleotide sequence ID" value="NZ_FNYQ01000007.1"/>
</dbReference>
<feature type="binding site" evidence="13">
    <location>
        <position position="247"/>
    </location>
    <ligand>
        <name>Mg(2+)</name>
        <dbReference type="ChEBI" id="CHEBI:18420"/>
    </ligand>
</feature>
<evidence type="ECO:0000256" key="1">
    <source>
        <dbReference type="ARBA" id="ARBA00001913"/>
    </source>
</evidence>
<feature type="binding site" evidence="13">
    <location>
        <position position="213"/>
    </location>
    <ligand>
        <name>Ca(2+)</name>
        <dbReference type="ChEBI" id="CHEBI:29108"/>
    </ligand>
</feature>
<dbReference type="SUPFAM" id="SSF63433">
    <property type="entry name" value="Fumarylacetoacetate hydrolase, FAH, N-terminal domain"/>
    <property type="match status" value="1"/>
</dbReference>
<keyword evidence="9" id="KW-0828">Tyrosine catabolism</keyword>
<evidence type="ECO:0000256" key="5">
    <source>
        <dbReference type="ARBA" id="ARBA00022723"/>
    </source>
</evidence>
<evidence type="ECO:0000256" key="4">
    <source>
        <dbReference type="ARBA" id="ARBA00012094"/>
    </source>
</evidence>
<reference evidence="16 17" key="1">
    <citation type="submission" date="2016-10" db="EMBL/GenBank/DDBJ databases">
        <authorList>
            <person name="de Groot N.N."/>
        </authorList>
    </citation>
    <scope>NUCLEOTIDE SEQUENCE [LARGE SCALE GENOMIC DNA]</scope>
    <source>
        <strain evidence="16 17">DSM 373</strain>
    </source>
</reference>
<evidence type="ECO:0000259" key="15">
    <source>
        <dbReference type="Pfam" id="PF09298"/>
    </source>
</evidence>
<comment type="cofactor">
    <cofactor evidence="2 13">
        <name>Mg(2+)</name>
        <dbReference type="ChEBI" id="CHEBI:18420"/>
    </cofactor>
</comment>
<keyword evidence="10" id="KW-0585">Phenylalanine catabolism</keyword>
<feature type="binding site" evidence="13">
    <location>
        <position position="247"/>
    </location>
    <ligand>
        <name>Ca(2+)</name>
        <dbReference type="ChEBI" id="CHEBI:29108"/>
    </ligand>
</feature>
<evidence type="ECO:0000256" key="3">
    <source>
        <dbReference type="ARBA" id="ARBA00004782"/>
    </source>
</evidence>
<feature type="binding site" evidence="12">
    <location>
        <position position="143"/>
    </location>
    <ligand>
        <name>substrate</name>
    </ligand>
</feature>
<dbReference type="NCBIfam" id="TIGR01266">
    <property type="entry name" value="fum_ac_acetase"/>
    <property type="match status" value="1"/>
</dbReference>
<keyword evidence="7 13" id="KW-0106">Calcium</keyword>
<dbReference type="Proteomes" id="UP000199250">
    <property type="component" value="Unassembled WGS sequence"/>
</dbReference>
<feature type="active site" description="Proton acceptor" evidence="11">
    <location>
        <position position="148"/>
    </location>
</feature>
<dbReference type="Gene3D" id="3.90.850.10">
    <property type="entry name" value="Fumarylacetoacetase-like, C-terminal domain"/>
    <property type="match status" value="1"/>
</dbReference>
<feature type="binding site" evidence="12">
    <location>
        <position position="157"/>
    </location>
    <ligand>
        <name>substrate</name>
    </ligand>
</feature>
<evidence type="ECO:0000256" key="12">
    <source>
        <dbReference type="PIRSR" id="PIRSR605959-2"/>
    </source>
</evidence>
<accession>A0A1H6RCT7</accession>
<name>A0A1H6RCT7_9GAMM</name>
<dbReference type="GO" id="GO:0006559">
    <property type="term" value="P:L-phenylalanine catabolic process"/>
    <property type="evidence" value="ECO:0007669"/>
    <property type="project" value="UniProtKB-UniPathway"/>
</dbReference>
<evidence type="ECO:0000256" key="7">
    <source>
        <dbReference type="ARBA" id="ARBA00022837"/>
    </source>
</evidence>
<feature type="domain" description="Fumarylacetoacetase-like C-terminal" evidence="14">
    <location>
        <begin position="168"/>
        <end position="436"/>
    </location>
</feature>
<feature type="binding site" evidence="13">
    <location>
        <position position="271"/>
    </location>
    <ligand>
        <name>Mg(2+)</name>
        <dbReference type="ChEBI" id="CHEBI:18420"/>
    </ligand>
</feature>
<dbReference type="EC" id="3.7.1.2" evidence="4"/>